<dbReference type="VEuPathDB" id="FungiDB:RO3G_16730"/>
<name>I1CU89_RHIO9</name>
<dbReference type="GeneID" id="93623695"/>
<dbReference type="Proteomes" id="UP000009138">
    <property type="component" value="Unassembled WGS sequence"/>
</dbReference>
<evidence type="ECO:0000313" key="2">
    <source>
        <dbReference type="EMBL" id="EIE92019.1"/>
    </source>
</evidence>
<protein>
    <submittedName>
        <fullName evidence="2">Uncharacterized protein</fullName>
    </submittedName>
</protein>
<keyword evidence="1" id="KW-0175">Coiled coil</keyword>
<dbReference type="OrthoDB" id="2281765at2759"/>
<sequence length="257" mass="28124">MDEIQQLQIQITNLQDRNAELELENRRLRDLLEHQDKSNIKKGLVTPLFASGATNVASPSDSAVNAATIDNAPHVPLGTQASSWVVVARRNNKKKQAPKPRTIESAACGFQPVTGPTGILDITFPARSIVGLLVHTQYNDTLTAKLTKAKIPIHHDFEPRDPAHLADPKYQSLPVSERVTIAVDIHGERCLRGIERLRFPVAVAVRRAFVEEGFIAQEDLDKVLPRCPAALVSPKAAFIAAGDHDMLDLSSDESEGL</sequence>
<dbReference type="InParanoid" id="I1CU89"/>
<dbReference type="EMBL" id="CH476753">
    <property type="protein sequence ID" value="EIE92019.1"/>
    <property type="molecule type" value="Genomic_DNA"/>
</dbReference>
<evidence type="ECO:0000256" key="1">
    <source>
        <dbReference type="SAM" id="Coils"/>
    </source>
</evidence>
<feature type="coiled-coil region" evidence="1">
    <location>
        <begin position="4"/>
        <end position="38"/>
    </location>
</feature>
<dbReference type="AlphaFoldDB" id="I1CU89"/>
<keyword evidence="3" id="KW-1185">Reference proteome</keyword>
<accession>I1CU89</accession>
<proteinExistence type="predicted"/>
<dbReference type="RefSeq" id="XP_067527415.1">
    <property type="nucleotide sequence ID" value="XM_067671314.1"/>
</dbReference>
<reference evidence="2 3" key="1">
    <citation type="journal article" date="2009" name="PLoS Genet.">
        <title>Genomic analysis of the basal lineage fungus Rhizopus oryzae reveals a whole-genome duplication.</title>
        <authorList>
            <person name="Ma L.-J."/>
            <person name="Ibrahim A.S."/>
            <person name="Skory C."/>
            <person name="Grabherr M.G."/>
            <person name="Burger G."/>
            <person name="Butler M."/>
            <person name="Elias M."/>
            <person name="Idnurm A."/>
            <person name="Lang B.F."/>
            <person name="Sone T."/>
            <person name="Abe A."/>
            <person name="Calvo S.E."/>
            <person name="Corrochano L.M."/>
            <person name="Engels R."/>
            <person name="Fu J."/>
            <person name="Hansberg W."/>
            <person name="Kim J.-M."/>
            <person name="Kodira C.D."/>
            <person name="Koehrsen M.J."/>
            <person name="Liu B."/>
            <person name="Miranda-Saavedra D."/>
            <person name="O'Leary S."/>
            <person name="Ortiz-Castellanos L."/>
            <person name="Poulter R."/>
            <person name="Rodriguez-Romero J."/>
            <person name="Ruiz-Herrera J."/>
            <person name="Shen Y.-Q."/>
            <person name="Zeng Q."/>
            <person name="Galagan J."/>
            <person name="Birren B.W."/>
            <person name="Cuomo C.A."/>
            <person name="Wickes B.L."/>
        </authorList>
    </citation>
    <scope>NUCLEOTIDE SEQUENCE [LARGE SCALE GENOMIC DNA]</scope>
    <source>
        <strain evidence="3">RA 99-880 / ATCC MYA-4621 / FGSC 9543 / NRRL 43880</strain>
    </source>
</reference>
<organism evidence="2 3">
    <name type="scientific">Rhizopus delemar (strain RA 99-880 / ATCC MYA-4621 / FGSC 9543 / NRRL 43880)</name>
    <name type="common">Mucormycosis agent</name>
    <name type="synonym">Rhizopus arrhizus var. delemar</name>
    <dbReference type="NCBI Taxonomy" id="246409"/>
    <lineage>
        <taxon>Eukaryota</taxon>
        <taxon>Fungi</taxon>
        <taxon>Fungi incertae sedis</taxon>
        <taxon>Mucoromycota</taxon>
        <taxon>Mucoromycotina</taxon>
        <taxon>Mucoromycetes</taxon>
        <taxon>Mucorales</taxon>
        <taxon>Mucorineae</taxon>
        <taxon>Rhizopodaceae</taxon>
        <taxon>Rhizopus</taxon>
    </lineage>
</organism>
<gene>
    <name evidence="2" type="ORF">RO3G_16730</name>
</gene>
<evidence type="ECO:0000313" key="3">
    <source>
        <dbReference type="Proteomes" id="UP000009138"/>
    </source>
</evidence>